<dbReference type="AlphaFoldDB" id="A0AAU9BQN7"/>
<proteinExistence type="predicted"/>
<accession>A0AAU9BQN7</accession>
<evidence type="ECO:0000259" key="1">
    <source>
        <dbReference type="SMART" id="SM00731"/>
    </source>
</evidence>
<keyword evidence="3" id="KW-1185">Reference proteome</keyword>
<dbReference type="EMBL" id="AP024714">
    <property type="protein sequence ID" value="BCX80771.1"/>
    <property type="molecule type" value="Genomic_DNA"/>
</dbReference>
<dbReference type="PANTHER" id="PTHR38773:SF1">
    <property type="entry name" value="PROTEIN SPRT"/>
    <property type="match status" value="1"/>
</dbReference>
<feature type="domain" description="SprT-like" evidence="1">
    <location>
        <begin position="15"/>
        <end position="170"/>
    </location>
</feature>
<dbReference type="GO" id="GO:0006950">
    <property type="term" value="P:response to stress"/>
    <property type="evidence" value="ECO:0007669"/>
    <property type="project" value="UniProtKB-ARBA"/>
</dbReference>
<sequence length="172" mass="20027">MTPLPETPRITPIYQRLGELLALAAGHFRWQVLPAFEVAFDLRGKAAGQMVAGRGGVRLRFNPVLMRQNWEDFLHRVVAHELAHAVVWWQYGRRAKPHGPEWQAVMRLFGLEPQRCHDYDVAGAQARRLQRFRYRCGCREHELTSIRHGRIQRGEREYVCKSCGQRLEWTGA</sequence>
<dbReference type="PANTHER" id="PTHR38773">
    <property type="entry name" value="PROTEIN SPRT"/>
    <property type="match status" value="1"/>
</dbReference>
<evidence type="ECO:0000313" key="3">
    <source>
        <dbReference type="Proteomes" id="UP001321825"/>
    </source>
</evidence>
<dbReference type="KEGG" id="mcau:MIT9_P0347"/>
<gene>
    <name evidence="2" type="ORF">MIT9_P0347</name>
</gene>
<protein>
    <submittedName>
        <fullName evidence="2">SprT protein</fullName>
    </submittedName>
</protein>
<dbReference type="Pfam" id="PF10263">
    <property type="entry name" value="SprT-like"/>
    <property type="match status" value="1"/>
</dbReference>
<reference evidence="3" key="1">
    <citation type="journal article" date="2024" name="Int. J. Syst. Evol. Microbiol.">
        <title>Methylomarinovum tepidoasis sp. nov., a moderately thermophilic methanotroph of the family Methylothermaceae isolated from a deep-sea hydrothermal field.</title>
        <authorList>
            <person name="Hirayama H."/>
            <person name="Takaki Y."/>
            <person name="Abe M."/>
            <person name="Miyazaki M."/>
            <person name="Uematsu K."/>
            <person name="Matsui Y."/>
            <person name="Takai K."/>
        </authorList>
    </citation>
    <scope>NUCLEOTIDE SEQUENCE [LARGE SCALE GENOMIC DNA]</scope>
    <source>
        <strain evidence="3">IT-9</strain>
    </source>
</reference>
<organism evidence="2 3">
    <name type="scientific">Methylomarinovum caldicuralii</name>
    <dbReference type="NCBI Taxonomy" id="438856"/>
    <lineage>
        <taxon>Bacteria</taxon>
        <taxon>Pseudomonadati</taxon>
        <taxon>Pseudomonadota</taxon>
        <taxon>Gammaproteobacteria</taxon>
        <taxon>Methylococcales</taxon>
        <taxon>Methylothermaceae</taxon>
        <taxon>Methylomarinovum</taxon>
    </lineage>
</organism>
<dbReference type="InterPro" id="IPR006640">
    <property type="entry name" value="SprT-like_domain"/>
</dbReference>
<evidence type="ECO:0000313" key="2">
    <source>
        <dbReference type="EMBL" id="BCX80771.1"/>
    </source>
</evidence>
<dbReference type="SMART" id="SM00731">
    <property type="entry name" value="SprT"/>
    <property type="match status" value="1"/>
</dbReference>
<name>A0AAU9BQN7_9GAMM</name>
<dbReference type="Proteomes" id="UP001321825">
    <property type="component" value="Chromosome"/>
</dbReference>
<dbReference type="RefSeq" id="WP_317705721.1">
    <property type="nucleotide sequence ID" value="NZ_AP024714.1"/>
</dbReference>